<dbReference type="CDD" id="cd06974">
    <property type="entry name" value="TerD_like"/>
    <property type="match status" value="1"/>
</dbReference>
<feature type="domain" description="TerD" evidence="3">
    <location>
        <begin position="26"/>
        <end position="154"/>
    </location>
</feature>
<dbReference type="Pfam" id="PF02342">
    <property type="entry name" value="TerD"/>
    <property type="match status" value="1"/>
</dbReference>
<dbReference type="PANTHER" id="PTHR31157:SF1">
    <property type="entry name" value="SCP DOMAIN-CONTAINING PROTEIN"/>
    <property type="match status" value="1"/>
</dbReference>
<reference evidence="4" key="1">
    <citation type="submission" date="2022-01" db="EMBL/GenBank/DDBJ databases">
        <title>Genome-Based Taxonomic Classification of the Phylum Actinobacteria.</title>
        <authorList>
            <person name="Gao Y."/>
        </authorList>
    </citation>
    <scope>NUCLEOTIDE SEQUENCE</scope>
    <source>
        <strain evidence="4">KLBMP 8922</strain>
    </source>
</reference>
<feature type="compositionally biased region" description="Pro residues" evidence="1">
    <location>
        <begin position="164"/>
        <end position="185"/>
    </location>
</feature>
<gene>
    <name evidence="4" type="ORF">LZ495_01545</name>
</gene>
<accession>A0AA41PU47</accession>
<dbReference type="InterPro" id="IPR035940">
    <property type="entry name" value="CAP_sf"/>
</dbReference>
<evidence type="ECO:0000256" key="1">
    <source>
        <dbReference type="SAM" id="MobiDB-lite"/>
    </source>
</evidence>
<dbReference type="Proteomes" id="UP001165378">
    <property type="component" value="Unassembled WGS sequence"/>
</dbReference>
<dbReference type="SUPFAM" id="SSF55797">
    <property type="entry name" value="PR-1-like"/>
    <property type="match status" value="1"/>
</dbReference>
<sequence>MSTTLAPGANRPLPDGALTLRVPGPFDLSLLVTGDDGRVSGDADFVFFNQTTAPGVRLERDSASVNPGSLRRGATRVTLVVSPADPSARLGSLPTPALTVTDRAGAVLARFTPHPVTHETVLLLAELYARNGTWKIRALGQGYADGLAGIARDFGVDVIDEPAPAPARVPARTPAPPSAPTPARAPAPNRHVAPPSAPAPHIPQPAGPHLTPDGNNPFAPRPAQSPSTPPRPQAPPPMPAMPSTPELDHLRTQVIALTNAERARHGMGALAYEPRLTQAAQVHSDDMAARDYFDHTGLDGRQPADRVTASGYVYSRCAENIAAGQPTPAEVVTGWMNSPGHRANILTPELTQIGIGIAYGGSYRIYWTQVFGTPR</sequence>
<evidence type="ECO:0000313" key="4">
    <source>
        <dbReference type="EMBL" id="MCF2525910.1"/>
    </source>
</evidence>
<feature type="region of interest" description="Disordered" evidence="1">
    <location>
        <begin position="164"/>
        <end position="245"/>
    </location>
</feature>
<feature type="compositionally biased region" description="Pro residues" evidence="1">
    <location>
        <begin position="195"/>
        <end position="206"/>
    </location>
</feature>
<dbReference type="Pfam" id="PF00188">
    <property type="entry name" value="CAP"/>
    <property type="match status" value="1"/>
</dbReference>
<keyword evidence="5" id="KW-1185">Reference proteome</keyword>
<organism evidence="4 5">
    <name type="scientific">Yinghuangia soli</name>
    <dbReference type="NCBI Taxonomy" id="2908204"/>
    <lineage>
        <taxon>Bacteria</taxon>
        <taxon>Bacillati</taxon>
        <taxon>Actinomycetota</taxon>
        <taxon>Actinomycetes</taxon>
        <taxon>Kitasatosporales</taxon>
        <taxon>Streptomycetaceae</taxon>
        <taxon>Yinghuangia</taxon>
    </lineage>
</organism>
<dbReference type="EMBL" id="JAKFHA010000001">
    <property type="protein sequence ID" value="MCF2525910.1"/>
    <property type="molecule type" value="Genomic_DNA"/>
</dbReference>
<evidence type="ECO:0000259" key="3">
    <source>
        <dbReference type="Pfam" id="PF02342"/>
    </source>
</evidence>
<dbReference type="PANTHER" id="PTHR31157">
    <property type="entry name" value="SCP DOMAIN-CONTAINING PROTEIN"/>
    <property type="match status" value="1"/>
</dbReference>
<evidence type="ECO:0000313" key="5">
    <source>
        <dbReference type="Proteomes" id="UP001165378"/>
    </source>
</evidence>
<dbReference type="RefSeq" id="WP_235049981.1">
    <property type="nucleotide sequence ID" value="NZ_JAKFHA010000001.1"/>
</dbReference>
<evidence type="ECO:0000259" key="2">
    <source>
        <dbReference type="Pfam" id="PF00188"/>
    </source>
</evidence>
<dbReference type="Gene3D" id="3.40.33.10">
    <property type="entry name" value="CAP"/>
    <property type="match status" value="1"/>
</dbReference>
<dbReference type="CDD" id="cd05379">
    <property type="entry name" value="CAP_bacterial"/>
    <property type="match status" value="1"/>
</dbReference>
<dbReference type="InterPro" id="IPR014044">
    <property type="entry name" value="CAP_dom"/>
</dbReference>
<dbReference type="Gene3D" id="2.60.60.30">
    <property type="entry name" value="sav2460 like domains"/>
    <property type="match status" value="1"/>
</dbReference>
<feature type="domain" description="SCP" evidence="2">
    <location>
        <begin position="256"/>
        <end position="371"/>
    </location>
</feature>
<feature type="compositionally biased region" description="Pro residues" evidence="1">
    <location>
        <begin position="227"/>
        <end position="242"/>
    </location>
</feature>
<dbReference type="InterPro" id="IPR003325">
    <property type="entry name" value="TerD"/>
</dbReference>
<protein>
    <submittedName>
        <fullName evidence="4">CAP domain-containing protein</fullName>
    </submittedName>
</protein>
<dbReference type="AlphaFoldDB" id="A0AA41PU47"/>
<name>A0AA41PU47_9ACTN</name>
<comment type="caution">
    <text evidence="4">The sequence shown here is derived from an EMBL/GenBank/DDBJ whole genome shotgun (WGS) entry which is preliminary data.</text>
</comment>
<proteinExistence type="predicted"/>